<feature type="compositionally biased region" description="Basic and acidic residues" evidence="1">
    <location>
        <begin position="54"/>
        <end position="69"/>
    </location>
</feature>
<evidence type="ECO:0000313" key="2">
    <source>
        <dbReference type="EMBL" id="OAX33551.1"/>
    </source>
</evidence>
<dbReference type="InParanoid" id="A0A1B7MLU3"/>
<evidence type="ECO:0000313" key="3">
    <source>
        <dbReference type="Proteomes" id="UP000092154"/>
    </source>
</evidence>
<dbReference type="AlphaFoldDB" id="A0A1B7MLU3"/>
<keyword evidence="3" id="KW-1185">Reference proteome</keyword>
<protein>
    <submittedName>
        <fullName evidence="2">Uncharacterized protein</fullName>
    </submittedName>
</protein>
<organism evidence="2 3">
    <name type="scientific">Rhizopogon vinicolor AM-OR11-026</name>
    <dbReference type="NCBI Taxonomy" id="1314800"/>
    <lineage>
        <taxon>Eukaryota</taxon>
        <taxon>Fungi</taxon>
        <taxon>Dikarya</taxon>
        <taxon>Basidiomycota</taxon>
        <taxon>Agaricomycotina</taxon>
        <taxon>Agaricomycetes</taxon>
        <taxon>Agaricomycetidae</taxon>
        <taxon>Boletales</taxon>
        <taxon>Suillineae</taxon>
        <taxon>Rhizopogonaceae</taxon>
        <taxon>Rhizopogon</taxon>
    </lineage>
</organism>
<accession>A0A1B7MLU3</accession>
<reference evidence="2 3" key="1">
    <citation type="submission" date="2016-06" db="EMBL/GenBank/DDBJ databases">
        <title>Comparative genomics of the ectomycorrhizal sister species Rhizopogon vinicolor and Rhizopogon vesiculosus (Basidiomycota: Boletales) reveals a divergence of the mating type B locus.</title>
        <authorList>
            <consortium name="DOE Joint Genome Institute"/>
            <person name="Mujic A.B."/>
            <person name="Kuo A."/>
            <person name="Tritt A."/>
            <person name="Lipzen A."/>
            <person name="Chen C."/>
            <person name="Johnson J."/>
            <person name="Sharma A."/>
            <person name="Barry K."/>
            <person name="Grigoriev I.V."/>
            <person name="Spatafora J.W."/>
        </authorList>
    </citation>
    <scope>NUCLEOTIDE SEQUENCE [LARGE SCALE GENOMIC DNA]</scope>
    <source>
        <strain evidence="2 3">AM-OR11-026</strain>
    </source>
</reference>
<gene>
    <name evidence="2" type="ORF">K503DRAFT_515731</name>
</gene>
<name>A0A1B7MLU3_9AGAM</name>
<evidence type="ECO:0000256" key="1">
    <source>
        <dbReference type="SAM" id="MobiDB-lite"/>
    </source>
</evidence>
<dbReference type="Proteomes" id="UP000092154">
    <property type="component" value="Unassembled WGS sequence"/>
</dbReference>
<feature type="region of interest" description="Disordered" evidence="1">
    <location>
        <begin position="1"/>
        <end position="69"/>
    </location>
</feature>
<proteinExistence type="predicted"/>
<dbReference type="EMBL" id="KV448750">
    <property type="protein sequence ID" value="OAX33551.1"/>
    <property type="molecule type" value="Genomic_DNA"/>
</dbReference>
<feature type="compositionally biased region" description="Basic and acidic residues" evidence="1">
    <location>
        <begin position="1"/>
        <end position="22"/>
    </location>
</feature>
<sequence>MVNPKKGEKVKQELRVPKEPKRSGKSRMMISDTEELMLRGQEQPLTWQGSRLKVRSDSRERDGRQRSRE</sequence>